<dbReference type="Pfam" id="PF12770">
    <property type="entry name" value="CHAT"/>
    <property type="match status" value="1"/>
</dbReference>
<sequence>MKIIKLLAITLLSFCITVGINVLPPTLAESSATHLVQEGTQLLQQGKAEAALEIWQKAEELYRQNQNQTGIIGTKINQAQALTSLGFHERSCNTVLKAFGNDLECARLTENDLENVLEKFQTSNTSLNFQGLQILGNGLLAFGKLELSEKVLEASYKWVNSNNTKAQLLISLGNNRLSQAQNIAVDRRSGKDERALRTLVDQSLSNYQEAASISTDKSVQIQGTINNLSLLVKFTKEIGDLDTYVQFQIETLPEIIDFLNQINPTPKSIRARIKLAEIFTNIEEIKDQSAFVEFQTNITKLTPPSELLNQAIEEAKDINNFRLEAYGIGTQAKFNIKKGNLEKALKLTNKALLTAQKVSAYDIVYQLQEQLGDILIKQGNYSEALLADKSAFNTLQVLRQDLVVLNRDIQFNFRDSIEPLYRKLLGLLLQPELGLNQPNVANIKVAVEVIESLQLAELDNFFQDACVRAQDINFDEIDQNAAVIYPILFEDRLSVILKLPGTDNFRYASFSESNFKAIDRAINGKINQYIKEQTPMDRRIVKGGKRELNKLYQWLIKPFEAYLEIDDEYDTSQIKTLVFVLEGALRNIPMSALYDSERERYLVERYAIAVAPSLQLLPPKVLLEGKLQVLIAGTDKKAPSYGEKYNPLKNVKQELESIKKIIPKSETLADEKFTAINIQDQINSVPFNIVHIATHGQFSSNIEETAIFAWDKPINVKDFEQLLQSENLQRSDRAIELLILSACQTAIGDQRAALGLAGFAVRAGVRSVLGSLWRVDDASTAELMKQFYEELLQLQSDTSQQSNSSELRKAEALRQVQIKFIKGEIQPEYQQPYYWSPFILVGNWL</sequence>
<dbReference type="EMBL" id="CP000393">
    <property type="protein sequence ID" value="ABG52377.1"/>
    <property type="molecule type" value="Genomic_DNA"/>
</dbReference>
<dbReference type="RefSeq" id="WP_011612722.1">
    <property type="nucleotide sequence ID" value="NC_008312.1"/>
</dbReference>
<reference evidence="2" key="1">
    <citation type="submission" date="2006-06" db="EMBL/GenBank/DDBJ databases">
        <title>Complete sequence of Trichodesmium erythraeum IMS101.</title>
        <authorList>
            <consortium name="US DOE Joint Genome Institute"/>
            <person name="Copeland A."/>
            <person name="Lucas S."/>
            <person name="Lapidus A."/>
            <person name="Barry K."/>
            <person name="Detter J.C."/>
            <person name="Glavina del Rio T."/>
            <person name="Hammon N."/>
            <person name="Israni S."/>
            <person name="Dalin E."/>
            <person name="Tice H."/>
            <person name="Pitluck S."/>
            <person name="Kiss H."/>
            <person name="Munk A.C."/>
            <person name="Brettin T."/>
            <person name="Bruce D."/>
            <person name="Han C."/>
            <person name="Tapia R."/>
            <person name="Gilna P."/>
            <person name="Schmutz J."/>
            <person name="Larimer F."/>
            <person name="Land M."/>
            <person name="Hauser L."/>
            <person name="Kyrpides N."/>
            <person name="Kim E."/>
            <person name="Richardson P."/>
        </authorList>
    </citation>
    <scope>NUCLEOTIDE SEQUENCE [LARGE SCALE GENOMIC DNA]</scope>
    <source>
        <strain evidence="2">IMS101</strain>
    </source>
</reference>
<name>Q10ZE7_TRIEI</name>
<dbReference type="InterPro" id="IPR024983">
    <property type="entry name" value="CHAT_dom"/>
</dbReference>
<dbReference type="SUPFAM" id="SSF48452">
    <property type="entry name" value="TPR-like"/>
    <property type="match status" value="2"/>
</dbReference>
<accession>Q10ZE7</accession>
<dbReference type="OrthoDB" id="448399at2"/>
<organism evidence="2">
    <name type="scientific">Trichodesmium erythraeum (strain IMS101)</name>
    <dbReference type="NCBI Taxonomy" id="203124"/>
    <lineage>
        <taxon>Bacteria</taxon>
        <taxon>Bacillati</taxon>
        <taxon>Cyanobacteriota</taxon>
        <taxon>Cyanophyceae</taxon>
        <taxon>Oscillatoriophycideae</taxon>
        <taxon>Oscillatoriales</taxon>
        <taxon>Microcoleaceae</taxon>
        <taxon>Trichodesmium</taxon>
    </lineage>
</organism>
<feature type="domain" description="CHAT" evidence="1">
    <location>
        <begin position="546"/>
        <end position="843"/>
    </location>
</feature>
<dbReference type="STRING" id="203124.Tery_3265"/>
<evidence type="ECO:0000313" key="2">
    <source>
        <dbReference type="EMBL" id="ABG52377.1"/>
    </source>
</evidence>
<dbReference type="PANTHER" id="PTHR10098">
    <property type="entry name" value="RAPSYN-RELATED"/>
    <property type="match status" value="1"/>
</dbReference>
<dbReference type="HOGENOM" id="CLU_002404_0_0_3"/>
<evidence type="ECO:0000259" key="1">
    <source>
        <dbReference type="Pfam" id="PF12770"/>
    </source>
</evidence>
<dbReference type="InterPro" id="IPR011990">
    <property type="entry name" value="TPR-like_helical_dom_sf"/>
</dbReference>
<dbReference type="KEGG" id="ter:Tery_3265"/>
<gene>
    <name evidence="2" type="ordered locus">Tery_3265</name>
</gene>
<dbReference type="PANTHER" id="PTHR10098:SF112">
    <property type="entry name" value="SLR0380 PROTEIN"/>
    <property type="match status" value="1"/>
</dbReference>
<dbReference type="AlphaFoldDB" id="Q10ZE7"/>
<dbReference type="eggNOG" id="COG4995">
    <property type="taxonomic scope" value="Bacteria"/>
</dbReference>
<dbReference type="eggNOG" id="COG0457">
    <property type="taxonomic scope" value="Bacteria"/>
</dbReference>
<protein>
    <recommendedName>
        <fullName evidence="1">CHAT domain-containing protein</fullName>
    </recommendedName>
</protein>
<dbReference type="Gene3D" id="1.25.40.10">
    <property type="entry name" value="Tetratricopeptide repeat domain"/>
    <property type="match status" value="1"/>
</dbReference>
<proteinExistence type="predicted"/>